<protein>
    <recommendedName>
        <fullName evidence="4">Integrase</fullName>
    </recommendedName>
</protein>
<dbReference type="SUPFAM" id="SSF56349">
    <property type="entry name" value="DNA breaking-rejoining enzymes"/>
    <property type="match status" value="1"/>
</dbReference>
<evidence type="ECO:0000256" key="1">
    <source>
        <dbReference type="ARBA" id="ARBA00023172"/>
    </source>
</evidence>
<evidence type="ECO:0008006" key="4">
    <source>
        <dbReference type="Google" id="ProtNLM"/>
    </source>
</evidence>
<keyword evidence="3" id="KW-1185">Reference proteome</keyword>
<dbReference type="Proteomes" id="UP000587462">
    <property type="component" value="Unassembled WGS sequence"/>
</dbReference>
<reference evidence="2 3" key="1">
    <citation type="submission" date="2020-04" db="EMBL/GenBank/DDBJ databases">
        <title>Draft Genome Sequence of Streptomyces morookaense DSM 40503, an 8-azaguanine-producing strain.</title>
        <authorList>
            <person name="Qi J."/>
            <person name="Gao J.-M."/>
        </authorList>
    </citation>
    <scope>NUCLEOTIDE SEQUENCE [LARGE SCALE GENOMIC DNA]</scope>
    <source>
        <strain evidence="2 3">DSM 40503</strain>
    </source>
</reference>
<dbReference type="EMBL" id="JABBXF010000027">
    <property type="protein sequence ID" value="NVK78645.1"/>
    <property type="molecule type" value="Genomic_DNA"/>
</dbReference>
<dbReference type="InterPro" id="IPR013762">
    <property type="entry name" value="Integrase-like_cat_sf"/>
</dbReference>
<dbReference type="Gene3D" id="1.10.443.10">
    <property type="entry name" value="Intergrase catalytic core"/>
    <property type="match status" value="1"/>
</dbReference>
<dbReference type="AlphaFoldDB" id="A0A7Y7E768"/>
<sequence>MPGPPPLTRRLREYIRAEGLSPGDRMFSGKYGGILSGSVTRRAWRGARQAELTGCGYQSPLGRRIYDIRHTRLTEWLNQGLPPAQIAYWAGNSVAVLLAFYAGCIEGQLPDLKRRMEAEMEAEEDLLELPEPD</sequence>
<organism evidence="2 3">
    <name type="scientific">Streptomyces morookaense</name>
    <name type="common">Streptoverticillium morookaense</name>
    <dbReference type="NCBI Taxonomy" id="1970"/>
    <lineage>
        <taxon>Bacteria</taxon>
        <taxon>Bacillati</taxon>
        <taxon>Actinomycetota</taxon>
        <taxon>Actinomycetes</taxon>
        <taxon>Kitasatosporales</taxon>
        <taxon>Streptomycetaceae</taxon>
        <taxon>Streptomyces</taxon>
    </lineage>
</organism>
<proteinExistence type="predicted"/>
<dbReference type="RefSeq" id="WP_171080954.1">
    <property type="nucleotide sequence ID" value="NZ_BNBU01000010.1"/>
</dbReference>
<evidence type="ECO:0000313" key="2">
    <source>
        <dbReference type="EMBL" id="NVK78645.1"/>
    </source>
</evidence>
<evidence type="ECO:0000313" key="3">
    <source>
        <dbReference type="Proteomes" id="UP000587462"/>
    </source>
</evidence>
<dbReference type="GO" id="GO:0015074">
    <property type="term" value="P:DNA integration"/>
    <property type="evidence" value="ECO:0007669"/>
    <property type="project" value="InterPro"/>
</dbReference>
<name>A0A7Y7E768_STRMO</name>
<dbReference type="InterPro" id="IPR011010">
    <property type="entry name" value="DNA_brk_join_enz"/>
</dbReference>
<dbReference type="GO" id="GO:0006310">
    <property type="term" value="P:DNA recombination"/>
    <property type="evidence" value="ECO:0007669"/>
    <property type="project" value="UniProtKB-KW"/>
</dbReference>
<accession>A0A7Y7E768</accession>
<keyword evidence="1" id="KW-0233">DNA recombination</keyword>
<dbReference type="GO" id="GO:0003677">
    <property type="term" value="F:DNA binding"/>
    <property type="evidence" value="ECO:0007669"/>
    <property type="project" value="InterPro"/>
</dbReference>
<comment type="caution">
    <text evidence="2">The sequence shown here is derived from an EMBL/GenBank/DDBJ whole genome shotgun (WGS) entry which is preliminary data.</text>
</comment>
<gene>
    <name evidence="2" type="ORF">HG542_13320</name>
</gene>